<protein>
    <submittedName>
        <fullName evidence="2">YceI family protein</fullName>
    </submittedName>
</protein>
<dbReference type="EMBL" id="JBCDNA010000001">
    <property type="protein sequence ID" value="MEL4454436.1"/>
    <property type="molecule type" value="Genomic_DNA"/>
</dbReference>
<dbReference type="InterPro" id="IPR007372">
    <property type="entry name" value="Lipid/polyisoprenoid-bd_YceI"/>
</dbReference>
<reference evidence="2 3" key="1">
    <citation type="submission" date="2024-04" db="EMBL/GenBank/DDBJ databases">
        <title>whole genome sequencing of Lutimonas vermicola strain IMCC1616.</title>
        <authorList>
            <person name="Bae S.S."/>
        </authorList>
    </citation>
    <scope>NUCLEOTIDE SEQUENCE [LARGE SCALE GENOMIC DNA]</scope>
    <source>
        <strain evidence="2 3">IMCC1616</strain>
    </source>
</reference>
<evidence type="ECO:0000313" key="2">
    <source>
        <dbReference type="EMBL" id="MEL4454436.1"/>
    </source>
</evidence>
<gene>
    <name evidence="2" type="ORF">AABB81_00910</name>
</gene>
<dbReference type="Pfam" id="PF04264">
    <property type="entry name" value="YceI"/>
    <property type="match status" value="1"/>
</dbReference>
<name>A0ABU9KZC4_9FLAO</name>
<proteinExistence type="predicted"/>
<comment type="caution">
    <text evidence="2">The sequence shown here is derived from an EMBL/GenBank/DDBJ whole genome shotgun (WGS) entry which is preliminary data.</text>
</comment>
<evidence type="ECO:0000259" key="1">
    <source>
        <dbReference type="Pfam" id="PF04264"/>
    </source>
</evidence>
<dbReference type="Gene3D" id="2.40.128.110">
    <property type="entry name" value="Lipid/polyisoprenoid-binding, YceI-like"/>
    <property type="match status" value="1"/>
</dbReference>
<dbReference type="InterPro" id="IPR036761">
    <property type="entry name" value="TTHA0802/YceI-like_sf"/>
</dbReference>
<dbReference type="PANTHER" id="PTHR34406:SF1">
    <property type="entry name" value="PROTEIN YCEI"/>
    <property type="match status" value="1"/>
</dbReference>
<dbReference type="Proteomes" id="UP001474120">
    <property type="component" value="Unassembled WGS sequence"/>
</dbReference>
<accession>A0ABU9KZC4</accession>
<organism evidence="2 3">
    <name type="scientific">Lutimonas vermicola</name>
    <dbReference type="NCBI Taxonomy" id="414288"/>
    <lineage>
        <taxon>Bacteria</taxon>
        <taxon>Pseudomonadati</taxon>
        <taxon>Bacteroidota</taxon>
        <taxon>Flavobacteriia</taxon>
        <taxon>Flavobacteriales</taxon>
        <taxon>Flavobacteriaceae</taxon>
        <taxon>Lutimonas</taxon>
    </lineage>
</organism>
<feature type="domain" description="Lipid/polyisoprenoid-binding YceI-like" evidence="1">
    <location>
        <begin position="17"/>
        <end position="96"/>
    </location>
</feature>
<dbReference type="PANTHER" id="PTHR34406">
    <property type="entry name" value="PROTEIN YCEI"/>
    <property type="match status" value="1"/>
</dbReference>
<dbReference type="SUPFAM" id="SSF101874">
    <property type="entry name" value="YceI-like"/>
    <property type="match status" value="1"/>
</dbReference>
<dbReference type="RefSeq" id="WP_342157977.1">
    <property type="nucleotide sequence ID" value="NZ_JBCDNA010000001.1"/>
</dbReference>
<keyword evidence="3" id="KW-1185">Reference proteome</keyword>
<sequence length="103" mass="11937">MIISNLYAQNIPKENIESNISFHIRSFGIDIDGSFQESVVQLEMDTLAVEQAFISVKIRVSSIETGISKRDKHLLKEKYFWQSKYPYILFETSSIEDPLMMLT</sequence>
<evidence type="ECO:0000313" key="3">
    <source>
        <dbReference type="Proteomes" id="UP001474120"/>
    </source>
</evidence>